<evidence type="ECO:0000256" key="4">
    <source>
        <dbReference type="ARBA" id="ARBA00023110"/>
    </source>
</evidence>
<accession>A0A1F5FIE0</accession>
<sequence length="661" mass="74817">MRFRPIPTFLAAAAVALLSAGCGAEGETILTVGGNTYTIGDLADYYAHLDPSTRPIISNYEDARDYLTAFGNKALLETAAREAGYYENPMAVAEFESWRRGRLISALQQQVTADVTVTEQELNAWVQRFLSEGVEFSLIQFASLAEAQASHERLEAGEDFGRVARETFYMKGPGDIFLAQAGGASEIPLQWSPSRRNEVIFGLGEGRFCEPMFYDLHNEWVYYIFLNRGPAPKDGFTVTDGDQIRPRLRQEMLFERAKEKWDSFLGDLRSRATVEVNQDLLDQLDAMLEDINRRSTAEGLIAGRDLLLSIKPEDLVGLGSTMAKPTAFALEITTRANARRVMFAETISPFFQEHRNDFLVKVNGESVPLRFCTQNILMWLPIDDTRLLRPESRRELLQRFVDSSVNDQLALQEAVELGLDTGEPLASKIARKQDEIAVTLFRQERFLATQSRPTEDEVRRRYEETIDRFVYDRRMAYYLAVLPDRDRAEELRALLVDEANFASQIEPIVSLAELETRAAGEPLARSPEELLRIIIRDESLDKKTANIHQSVEIDEADGYLLPGFEHDKGWISPVIEGERDGVKGYGILYVLDILPPADRTLENDPTLYSYLVDELMREAEPGLFDDFIEELKKSYPVVCDEELVEELFDALLDASRTVPEA</sequence>
<dbReference type="InterPro" id="IPR027304">
    <property type="entry name" value="Trigger_fact/SurA_dom_sf"/>
</dbReference>
<keyword evidence="5" id="KW-0413">Isomerase</keyword>
<evidence type="ECO:0000256" key="6">
    <source>
        <dbReference type="SAM" id="SignalP"/>
    </source>
</evidence>
<organism evidence="7 8">
    <name type="scientific">Candidatus Coatesbacteria bacterium RBG_13_66_14</name>
    <dbReference type="NCBI Taxonomy" id="1817816"/>
    <lineage>
        <taxon>Bacteria</taxon>
        <taxon>Candidatus Coatesiibacteriota</taxon>
    </lineage>
</organism>
<evidence type="ECO:0000256" key="1">
    <source>
        <dbReference type="ARBA" id="ARBA00000971"/>
    </source>
</evidence>
<dbReference type="EC" id="5.2.1.8" evidence="2"/>
<evidence type="ECO:0000313" key="7">
    <source>
        <dbReference type="EMBL" id="OGD79383.1"/>
    </source>
</evidence>
<comment type="catalytic activity">
    <reaction evidence="1">
        <text>[protein]-peptidylproline (omega=180) = [protein]-peptidylproline (omega=0)</text>
        <dbReference type="Rhea" id="RHEA:16237"/>
        <dbReference type="Rhea" id="RHEA-COMP:10747"/>
        <dbReference type="Rhea" id="RHEA-COMP:10748"/>
        <dbReference type="ChEBI" id="CHEBI:83833"/>
        <dbReference type="ChEBI" id="CHEBI:83834"/>
        <dbReference type="EC" id="5.2.1.8"/>
    </reaction>
</comment>
<dbReference type="AlphaFoldDB" id="A0A1F5FIE0"/>
<comment type="caution">
    <text evidence="7">The sequence shown here is derived from an EMBL/GenBank/DDBJ whole genome shotgun (WGS) entry which is preliminary data.</text>
</comment>
<name>A0A1F5FIE0_9BACT</name>
<dbReference type="STRING" id="1817816.A2Y64_08950"/>
<keyword evidence="3 6" id="KW-0732">Signal</keyword>
<protein>
    <recommendedName>
        <fullName evidence="2">peptidylprolyl isomerase</fullName>
        <ecNumber evidence="2">5.2.1.8</ecNumber>
    </recommendedName>
</protein>
<dbReference type="EMBL" id="MFAF01000012">
    <property type="protein sequence ID" value="OGD79383.1"/>
    <property type="molecule type" value="Genomic_DNA"/>
</dbReference>
<feature type="chain" id="PRO_5009518599" description="peptidylprolyl isomerase" evidence="6">
    <location>
        <begin position="25"/>
        <end position="661"/>
    </location>
</feature>
<evidence type="ECO:0000256" key="5">
    <source>
        <dbReference type="ARBA" id="ARBA00023235"/>
    </source>
</evidence>
<feature type="signal peptide" evidence="6">
    <location>
        <begin position="1"/>
        <end position="24"/>
    </location>
</feature>
<dbReference type="InterPro" id="IPR050245">
    <property type="entry name" value="PrsA_foldase"/>
</dbReference>
<dbReference type="SUPFAM" id="SSF109998">
    <property type="entry name" value="Triger factor/SurA peptide-binding domain-like"/>
    <property type="match status" value="1"/>
</dbReference>
<proteinExistence type="predicted"/>
<gene>
    <name evidence="7" type="ORF">A2Y64_08950</name>
</gene>
<evidence type="ECO:0000256" key="2">
    <source>
        <dbReference type="ARBA" id="ARBA00013194"/>
    </source>
</evidence>
<dbReference type="PANTHER" id="PTHR47245:SF1">
    <property type="entry name" value="FOLDASE PROTEIN PRSA"/>
    <property type="match status" value="1"/>
</dbReference>
<keyword evidence="4" id="KW-0697">Rotamase</keyword>
<reference evidence="7 8" key="1">
    <citation type="journal article" date="2016" name="Nat. Commun.">
        <title>Thousands of microbial genomes shed light on interconnected biogeochemical processes in an aquifer system.</title>
        <authorList>
            <person name="Anantharaman K."/>
            <person name="Brown C.T."/>
            <person name="Hug L.A."/>
            <person name="Sharon I."/>
            <person name="Castelle C.J."/>
            <person name="Probst A.J."/>
            <person name="Thomas B.C."/>
            <person name="Singh A."/>
            <person name="Wilkins M.J."/>
            <person name="Karaoz U."/>
            <person name="Brodie E.L."/>
            <person name="Williams K.H."/>
            <person name="Hubbard S.S."/>
            <person name="Banfield J.F."/>
        </authorList>
    </citation>
    <scope>NUCLEOTIDE SEQUENCE [LARGE SCALE GENOMIC DNA]</scope>
</reference>
<dbReference type="PANTHER" id="PTHR47245">
    <property type="entry name" value="PEPTIDYLPROLYL ISOMERASE"/>
    <property type="match status" value="1"/>
</dbReference>
<evidence type="ECO:0000313" key="8">
    <source>
        <dbReference type="Proteomes" id="UP000177187"/>
    </source>
</evidence>
<dbReference type="Proteomes" id="UP000177187">
    <property type="component" value="Unassembled WGS sequence"/>
</dbReference>
<dbReference type="GO" id="GO:0003755">
    <property type="term" value="F:peptidyl-prolyl cis-trans isomerase activity"/>
    <property type="evidence" value="ECO:0007669"/>
    <property type="project" value="UniProtKB-KW"/>
</dbReference>
<dbReference type="PROSITE" id="PS51257">
    <property type="entry name" value="PROKAR_LIPOPROTEIN"/>
    <property type="match status" value="1"/>
</dbReference>
<evidence type="ECO:0000256" key="3">
    <source>
        <dbReference type="ARBA" id="ARBA00022729"/>
    </source>
</evidence>